<evidence type="ECO:0000313" key="4">
    <source>
        <dbReference type="Proteomes" id="UP000054558"/>
    </source>
</evidence>
<dbReference type="SMART" id="SM00240">
    <property type="entry name" value="FHA"/>
    <property type="match status" value="1"/>
</dbReference>
<feature type="compositionally biased region" description="Low complexity" evidence="1">
    <location>
        <begin position="424"/>
        <end position="436"/>
    </location>
</feature>
<evidence type="ECO:0000256" key="1">
    <source>
        <dbReference type="SAM" id="MobiDB-lite"/>
    </source>
</evidence>
<dbReference type="CDD" id="cd22674">
    <property type="entry name" value="FHA_PPP1R8"/>
    <property type="match status" value="1"/>
</dbReference>
<accession>A0A1Y1I1P0</accession>
<dbReference type="Pfam" id="PF00498">
    <property type="entry name" value="FHA"/>
    <property type="match status" value="1"/>
</dbReference>
<dbReference type="InterPro" id="IPR000253">
    <property type="entry name" value="FHA_dom"/>
</dbReference>
<feature type="compositionally biased region" description="Low complexity" evidence="1">
    <location>
        <begin position="401"/>
        <end position="416"/>
    </location>
</feature>
<feature type="compositionally biased region" description="Polar residues" evidence="1">
    <location>
        <begin position="459"/>
        <end position="476"/>
    </location>
</feature>
<dbReference type="SUPFAM" id="SSF49879">
    <property type="entry name" value="SMAD/FHA domain"/>
    <property type="match status" value="1"/>
</dbReference>
<feature type="compositionally biased region" description="Basic and acidic residues" evidence="1">
    <location>
        <begin position="276"/>
        <end position="295"/>
    </location>
</feature>
<keyword evidence="4" id="KW-1185">Reference proteome</keyword>
<dbReference type="Proteomes" id="UP000054558">
    <property type="component" value="Unassembled WGS sequence"/>
</dbReference>
<dbReference type="EMBL" id="DF237069">
    <property type="protein sequence ID" value="GAQ82677.1"/>
    <property type="molecule type" value="Genomic_DNA"/>
</dbReference>
<evidence type="ECO:0000259" key="2">
    <source>
        <dbReference type="PROSITE" id="PS50006"/>
    </source>
</evidence>
<feature type="region of interest" description="Disordered" evidence="1">
    <location>
        <begin position="367"/>
        <end position="386"/>
    </location>
</feature>
<feature type="domain" description="FHA" evidence="2">
    <location>
        <begin position="144"/>
        <end position="195"/>
    </location>
</feature>
<feature type="region of interest" description="Disordered" evidence="1">
    <location>
        <begin position="81"/>
        <end position="117"/>
    </location>
</feature>
<feature type="region of interest" description="Disordered" evidence="1">
    <location>
        <begin position="334"/>
        <end position="353"/>
    </location>
</feature>
<sequence length="476" mass="50593">MCGSVLSCSFTAEEESHHDTSDEVNMNRFQRFQKAAEADPFAVESLKVLKPKASNTGLATDPQQTARQVEGQNDGKLGVVAGREHGATNGPQTVTGSTSTTVGGGATTFESPDWATEPRPGAFFLEVMKDGVGIDQLPLDRRATVFGRQAPLCHYVLDHPSVSRQHAALVYHKNGSFYVVDMGSAHGTFVSNERLRKDSPVEIEPGQSVTFAASTRLYMLRKAKPDAEGGGPRLRDSATPPVEMPSPPDPADTEAVVAYHTLVNRHGYDSPLNAERLPEREPPDKGPSSDERPDDGPAPDETTDGRPTKRQRMRSRVSFSDQYGGALAQVVGVSDGADVDRVGPVGVPEGQALTGKYASLVETVIEPLPKRSVASPKQPPAVSDKLKQYLSLSKGLYGDLPAPSTSEASGSSGGAPKETRRTASFEASSAAASPSAQPRDDPVFGDDDDIFENRIGAQTDGTNREASGSLSKPSRP</sequence>
<dbReference type="GO" id="GO:0003729">
    <property type="term" value="F:mRNA binding"/>
    <property type="evidence" value="ECO:0000318"/>
    <property type="project" value="GO_Central"/>
</dbReference>
<protein>
    <recommendedName>
        <fullName evidence="2">FHA domain-containing protein</fullName>
    </recommendedName>
</protein>
<dbReference type="OrthoDB" id="444265at2759"/>
<name>A0A1Y1I1P0_KLENI</name>
<dbReference type="InterPro" id="IPR050923">
    <property type="entry name" value="Cell_Proc_Reg/RNA_Proc"/>
</dbReference>
<dbReference type="FunFam" id="2.60.200.20:FF:000019">
    <property type="entry name" value="Nuclear inhibitor of protein phosphatase"/>
    <property type="match status" value="1"/>
</dbReference>
<feature type="region of interest" description="Disordered" evidence="1">
    <location>
        <begin position="268"/>
        <end position="323"/>
    </location>
</feature>
<proteinExistence type="predicted"/>
<gene>
    <name evidence="3" type="ORF">KFL_001200010</name>
</gene>
<reference evidence="3 4" key="1">
    <citation type="journal article" date="2014" name="Nat. Commun.">
        <title>Klebsormidium flaccidum genome reveals primary factors for plant terrestrial adaptation.</title>
        <authorList>
            <person name="Hori K."/>
            <person name="Maruyama F."/>
            <person name="Fujisawa T."/>
            <person name="Togashi T."/>
            <person name="Yamamoto N."/>
            <person name="Seo M."/>
            <person name="Sato S."/>
            <person name="Yamada T."/>
            <person name="Mori H."/>
            <person name="Tajima N."/>
            <person name="Moriyama T."/>
            <person name="Ikeuchi M."/>
            <person name="Watanabe M."/>
            <person name="Wada H."/>
            <person name="Kobayashi K."/>
            <person name="Saito M."/>
            <person name="Masuda T."/>
            <person name="Sasaki-Sekimoto Y."/>
            <person name="Mashiguchi K."/>
            <person name="Awai K."/>
            <person name="Shimojima M."/>
            <person name="Masuda S."/>
            <person name="Iwai M."/>
            <person name="Nobusawa T."/>
            <person name="Narise T."/>
            <person name="Kondo S."/>
            <person name="Saito H."/>
            <person name="Sato R."/>
            <person name="Murakawa M."/>
            <person name="Ihara Y."/>
            <person name="Oshima-Yamada Y."/>
            <person name="Ohtaka K."/>
            <person name="Satoh M."/>
            <person name="Sonobe K."/>
            <person name="Ishii M."/>
            <person name="Ohtani R."/>
            <person name="Kanamori-Sato M."/>
            <person name="Honoki R."/>
            <person name="Miyazaki D."/>
            <person name="Mochizuki H."/>
            <person name="Umetsu J."/>
            <person name="Higashi K."/>
            <person name="Shibata D."/>
            <person name="Kamiya Y."/>
            <person name="Sato N."/>
            <person name="Nakamura Y."/>
            <person name="Tabata S."/>
            <person name="Ida S."/>
            <person name="Kurokawa K."/>
            <person name="Ohta H."/>
        </authorList>
    </citation>
    <scope>NUCLEOTIDE SEQUENCE [LARGE SCALE GENOMIC DNA]</scope>
    <source>
        <strain evidence="3 4">NIES-2285</strain>
    </source>
</reference>
<organism evidence="3 4">
    <name type="scientific">Klebsormidium nitens</name>
    <name type="common">Green alga</name>
    <name type="synonym">Ulothrix nitens</name>
    <dbReference type="NCBI Taxonomy" id="105231"/>
    <lineage>
        <taxon>Eukaryota</taxon>
        <taxon>Viridiplantae</taxon>
        <taxon>Streptophyta</taxon>
        <taxon>Klebsormidiophyceae</taxon>
        <taxon>Klebsormidiales</taxon>
        <taxon>Klebsormidiaceae</taxon>
        <taxon>Klebsormidium</taxon>
    </lineage>
</organism>
<feature type="region of interest" description="Disordered" evidence="1">
    <location>
        <begin position="395"/>
        <end position="476"/>
    </location>
</feature>
<dbReference type="PANTHER" id="PTHR23308">
    <property type="entry name" value="NUCLEAR INHIBITOR OF PROTEIN PHOSPHATASE-1"/>
    <property type="match status" value="1"/>
</dbReference>
<feature type="region of interest" description="Disordered" evidence="1">
    <location>
        <begin position="223"/>
        <end position="252"/>
    </location>
</feature>
<evidence type="ECO:0000313" key="3">
    <source>
        <dbReference type="EMBL" id="GAQ82677.1"/>
    </source>
</evidence>
<dbReference type="AlphaFoldDB" id="A0A1Y1I1P0"/>
<dbReference type="OMA" id="DWAIEPC"/>
<dbReference type="Gene3D" id="2.60.200.20">
    <property type="match status" value="1"/>
</dbReference>
<dbReference type="STRING" id="105231.A0A1Y1I1P0"/>
<dbReference type="InterPro" id="IPR008984">
    <property type="entry name" value="SMAD_FHA_dom_sf"/>
</dbReference>
<dbReference type="PROSITE" id="PS50006">
    <property type="entry name" value="FHA_DOMAIN"/>
    <property type="match status" value="1"/>
</dbReference>